<proteinExistence type="predicted"/>
<reference evidence="2" key="1">
    <citation type="journal article" date="2022" name="bioRxiv">
        <title>Thiovibrio frasassiensisgen. nov., sp. nov., an autotrophic, elemental sulfur disproportionating bacterium isolated from sulfidic karst sediment, and proposal of Thiovibrionaceae fam. nov.</title>
        <authorList>
            <person name="Aronson H."/>
            <person name="Thomas C."/>
            <person name="Bhattacharyya M."/>
            <person name="Eckstein S."/>
            <person name="Jensen S."/>
            <person name="Barco R."/>
            <person name="Macalady J."/>
            <person name="Amend J."/>
        </authorList>
    </citation>
    <scope>NUCLEOTIDE SEQUENCE</scope>
    <source>
        <strain evidence="2">RS19-109</strain>
    </source>
</reference>
<protein>
    <submittedName>
        <fullName evidence="2">Cell division protein ZapB</fullName>
    </submittedName>
</protein>
<dbReference type="Proteomes" id="UP001154240">
    <property type="component" value="Unassembled WGS sequence"/>
</dbReference>
<gene>
    <name evidence="2" type="ORF">OLX77_13075</name>
</gene>
<evidence type="ECO:0000256" key="1">
    <source>
        <dbReference type="SAM" id="Coils"/>
    </source>
</evidence>
<dbReference type="RefSeq" id="WP_307634079.1">
    <property type="nucleotide sequence ID" value="NZ_JAPHEH010000002.1"/>
</dbReference>
<feature type="coiled-coil region" evidence="1">
    <location>
        <begin position="7"/>
        <end position="62"/>
    </location>
</feature>
<dbReference type="GO" id="GO:0043093">
    <property type="term" value="P:FtsZ-dependent cytokinesis"/>
    <property type="evidence" value="ECO:0007669"/>
    <property type="project" value="InterPro"/>
</dbReference>
<sequence length="105" mass="11665">MEYEEDLKKLESNVEKMLNNLDSVQGDKVRLQADIVRLEQDKKELEEQVKRLKEEKQSIHQRVSGLLGSIEKWEKAGAIEVVPASAANALGKGPSQPVQGVLVGD</sequence>
<accession>A0A9X4MI70</accession>
<keyword evidence="1" id="KW-0175">Coiled coil</keyword>
<reference evidence="2" key="2">
    <citation type="submission" date="2022-10" db="EMBL/GenBank/DDBJ databases">
        <authorList>
            <person name="Aronson H.S."/>
        </authorList>
    </citation>
    <scope>NUCLEOTIDE SEQUENCE</scope>
    <source>
        <strain evidence="2">RS19-109</strain>
    </source>
</reference>
<comment type="caution">
    <text evidence="2">The sequence shown here is derived from an EMBL/GenBank/DDBJ whole genome shotgun (WGS) entry which is preliminary data.</text>
</comment>
<name>A0A9X4MI70_9BACT</name>
<evidence type="ECO:0000313" key="2">
    <source>
        <dbReference type="EMBL" id="MDG4477087.1"/>
    </source>
</evidence>
<dbReference type="Gene3D" id="1.20.5.340">
    <property type="match status" value="1"/>
</dbReference>
<keyword evidence="2" id="KW-0131">Cell cycle</keyword>
<organism evidence="2 3">
    <name type="scientific">Thiovibrio frasassiensis</name>
    <dbReference type="NCBI Taxonomy" id="2984131"/>
    <lineage>
        <taxon>Bacteria</taxon>
        <taxon>Pseudomonadati</taxon>
        <taxon>Thermodesulfobacteriota</taxon>
        <taxon>Desulfobulbia</taxon>
        <taxon>Desulfobulbales</taxon>
        <taxon>Thiovibrionaceae</taxon>
        <taxon>Thiovibrio</taxon>
    </lineage>
</organism>
<dbReference type="GO" id="GO:0090529">
    <property type="term" value="P:cell septum assembly"/>
    <property type="evidence" value="ECO:0007669"/>
    <property type="project" value="InterPro"/>
</dbReference>
<dbReference type="AlphaFoldDB" id="A0A9X4MI70"/>
<dbReference type="EMBL" id="JAPHEH010000002">
    <property type="protein sequence ID" value="MDG4477087.1"/>
    <property type="molecule type" value="Genomic_DNA"/>
</dbReference>
<keyword evidence="3" id="KW-1185">Reference proteome</keyword>
<evidence type="ECO:0000313" key="3">
    <source>
        <dbReference type="Proteomes" id="UP001154240"/>
    </source>
</evidence>
<dbReference type="GO" id="GO:0005737">
    <property type="term" value="C:cytoplasm"/>
    <property type="evidence" value="ECO:0007669"/>
    <property type="project" value="InterPro"/>
</dbReference>
<keyword evidence="2" id="KW-0132">Cell division</keyword>